<organism evidence="2 3">
    <name type="scientific">Sediminicoccus rosea</name>
    <dbReference type="NCBI Taxonomy" id="1225128"/>
    <lineage>
        <taxon>Bacteria</taxon>
        <taxon>Pseudomonadati</taxon>
        <taxon>Pseudomonadota</taxon>
        <taxon>Alphaproteobacteria</taxon>
        <taxon>Acetobacterales</taxon>
        <taxon>Roseomonadaceae</taxon>
        <taxon>Sediminicoccus</taxon>
    </lineage>
</organism>
<evidence type="ECO:0008006" key="4">
    <source>
        <dbReference type="Google" id="ProtNLM"/>
    </source>
</evidence>
<evidence type="ECO:0000313" key="2">
    <source>
        <dbReference type="EMBL" id="WPB84204.1"/>
    </source>
</evidence>
<accession>A0ABZ0PEX1</accession>
<sequence>MRRILCAMLFCTGPALADPAAQLAAGNAWRALDEFGAALAAYEAGLREAPGRADLMAERALVLHRLGELDRARAELARAIAAAGPRDAAPYTARAGLALLAGRDASADLAEALRRAPGDPRAQALRALAAARQGGPPLSPRVMEALRQDFGPWLAE</sequence>
<dbReference type="RefSeq" id="WP_318648162.1">
    <property type="nucleotide sequence ID" value="NZ_CP137852.1"/>
</dbReference>
<keyword evidence="1" id="KW-0732">Signal</keyword>
<protein>
    <recommendedName>
        <fullName evidence="4">Tetratricopeptide repeat-containing protein</fullName>
    </recommendedName>
</protein>
<dbReference type="EMBL" id="CP137852">
    <property type="protein sequence ID" value="WPB84204.1"/>
    <property type="molecule type" value="Genomic_DNA"/>
</dbReference>
<evidence type="ECO:0000256" key="1">
    <source>
        <dbReference type="SAM" id="SignalP"/>
    </source>
</evidence>
<reference evidence="2 3" key="1">
    <citation type="submission" date="2023-11" db="EMBL/GenBank/DDBJ databases">
        <title>Arctic aerobic anoxygenic photoheterotroph Sediminicoccus rosea KRV36 adapts its photosynthesis to long days of polar summer.</title>
        <authorList>
            <person name="Tomasch J."/>
            <person name="Kopejtka K."/>
            <person name="Bily T."/>
            <person name="Gardiner A.T."/>
            <person name="Gardian Z."/>
            <person name="Shivaramu S."/>
            <person name="Koblizek M."/>
            <person name="Engelhardt F."/>
            <person name="Kaftan D."/>
        </authorList>
    </citation>
    <scope>NUCLEOTIDE SEQUENCE [LARGE SCALE GENOMIC DNA]</scope>
    <source>
        <strain evidence="2 3">R-30</strain>
    </source>
</reference>
<keyword evidence="3" id="KW-1185">Reference proteome</keyword>
<dbReference type="InterPro" id="IPR011990">
    <property type="entry name" value="TPR-like_helical_dom_sf"/>
</dbReference>
<feature type="signal peptide" evidence="1">
    <location>
        <begin position="1"/>
        <end position="17"/>
    </location>
</feature>
<evidence type="ECO:0000313" key="3">
    <source>
        <dbReference type="Proteomes" id="UP001305521"/>
    </source>
</evidence>
<feature type="chain" id="PRO_5047156509" description="Tetratricopeptide repeat-containing protein" evidence="1">
    <location>
        <begin position="18"/>
        <end position="156"/>
    </location>
</feature>
<proteinExistence type="predicted"/>
<dbReference type="Proteomes" id="UP001305521">
    <property type="component" value="Chromosome"/>
</dbReference>
<gene>
    <name evidence="2" type="ORF">R9Z33_19165</name>
</gene>
<name>A0ABZ0PEX1_9PROT</name>
<dbReference type="Gene3D" id="1.25.40.10">
    <property type="entry name" value="Tetratricopeptide repeat domain"/>
    <property type="match status" value="1"/>
</dbReference>
<dbReference type="SUPFAM" id="SSF48452">
    <property type="entry name" value="TPR-like"/>
    <property type="match status" value="1"/>
</dbReference>